<dbReference type="InterPro" id="IPR000182">
    <property type="entry name" value="GNAT_dom"/>
</dbReference>
<dbReference type="EMBL" id="JBCEWA010000010">
    <property type="protein sequence ID" value="MEL5989240.1"/>
    <property type="molecule type" value="Genomic_DNA"/>
</dbReference>
<feature type="domain" description="N-acetyltransferase" evidence="1">
    <location>
        <begin position="9"/>
        <end position="179"/>
    </location>
</feature>
<dbReference type="InterPro" id="IPR051531">
    <property type="entry name" value="N-acetyltransferase"/>
</dbReference>
<reference evidence="2 3" key="1">
    <citation type="submission" date="2024-04" db="EMBL/GenBank/DDBJ databases">
        <authorList>
            <person name="Wu Y.S."/>
            <person name="Zhang L."/>
        </authorList>
    </citation>
    <scope>NUCLEOTIDE SEQUENCE [LARGE SCALE GENOMIC DNA]</scope>
    <source>
        <strain evidence="2 3">KG-01</strain>
    </source>
</reference>
<accession>A0ABU9LMN9</accession>
<comment type="caution">
    <text evidence="2">The sequence shown here is derived from an EMBL/GenBank/DDBJ whole genome shotgun (WGS) entry which is preliminary data.</text>
</comment>
<keyword evidence="3" id="KW-1185">Reference proteome</keyword>
<dbReference type="PANTHER" id="PTHR43792">
    <property type="entry name" value="GNAT FAMILY, PUTATIVE (AFU_ORTHOLOGUE AFUA_3G00765)-RELATED-RELATED"/>
    <property type="match status" value="1"/>
</dbReference>
<dbReference type="GO" id="GO:0016740">
    <property type="term" value="F:transferase activity"/>
    <property type="evidence" value="ECO:0007669"/>
    <property type="project" value="UniProtKB-KW"/>
</dbReference>
<evidence type="ECO:0000259" key="1">
    <source>
        <dbReference type="PROSITE" id="PS51186"/>
    </source>
</evidence>
<evidence type="ECO:0000313" key="2">
    <source>
        <dbReference type="EMBL" id="MEL5989240.1"/>
    </source>
</evidence>
<protein>
    <submittedName>
        <fullName evidence="2">GNAT family protein</fullName>
        <ecNumber evidence="2">2.-.-.-</ecNumber>
    </submittedName>
</protein>
<dbReference type="SUPFAM" id="SSF55729">
    <property type="entry name" value="Acyl-CoA N-acyltransferases (Nat)"/>
    <property type="match status" value="1"/>
</dbReference>
<dbReference type="Pfam" id="PF13302">
    <property type="entry name" value="Acetyltransf_3"/>
    <property type="match status" value="1"/>
</dbReference>
<gene>
    <name evidence="2" type="ORF">AAF454_12575</name>
</gene>
<dbReference type="InterPro" id="IPR016181">
    <property type="entry name" value="Acyl_CoA_acyltransferase"/>
</dbReference>
<dbReference type="EC" id="2.-.-.-" evidence="2"/>
<name>A0ABU9LMN9_9BACL</name>
<dbReference type="RefSeq" id="WP_068450881.1">
    <property type="nucleotide sequence ID" value="NZ_CP147847.1"/>
</dbReference>
<keyword evidence="2" id="KW-0808">Transferase</keyword>
<evidence type="ECO:0000313" key="3">
    <source>
        <dbReference type="Proteomes" id="UP001398420"/>
    </source>
</evidence>
<organism evidence="2 3">
    <name type="scientific">Kurthia gibsonii</name>
    <dbReference type="NCBI Taxonomy" id="33946"/>
    <lineage>
        <taxon>Bacteria</taxon>
        <taxon>Bacillati</taxon>
        <taxon>Bacillota</taxon>
        <taxon>Bacilli</taxon>
        <taxon>Bacillales</taxon>
        <taxon>Caryophanaceae</taxon>
        <taxon>Kurthia</taxon>
    </lineage>
</organism>
<dbReference type="PROSITE" id="PS51186">
    <property type="entry name" value="GNAT"/>
    <property type="match status" value="1"/>
</dbReference>
<sequence>MLYLESERCIYRVLIEEDAEALTNLVVQNKRFWSIHEPLHSPEYYTKNFQLKRINDSMHQMNMRREYSFGIFLKNTKELIGHISIYSIKRLPFSSAFIGYSLDERFTRKGITTEAVECITKFGFENLDLHRIEAYVSPANEGSYRVLEKVGYQREGLLKQLLYINGVWVDHYLYAKLAEEH</sequence>
<dbReference type="PANTHER" id="PTHR43792:SF9">
    <property type="entry name" value="RIBOSOMAL-PROTEIN-ALANINE ACETYLTRANSFERASE"/>
    <property type="match status" value="1"/>
</dbReference>
<dbReference type="Proteomes" id="UP001398420">
    <property type="component" value="Unassembled WGS sequence"/>
</dbReference>
<proteinExistence type="predicted"/>
<dbReference type="Gene3D" id="3.40.630.30">
    <property type="match status" value="1"/>
</dbReference>